<evidence type="ECO:0000256" key="8">
    <source>
        <dbReference type="SAM" id="Phobius"/>
    </source>
</evidence>
<keyword evidence="3" id="KW-0813">Transport</keyword>
<name>A6VG37_METM7</name>
<dbReference type="STRING" id="426368.MmarC7_0344"/>
<sequence>MIFMEIMYIIVFLILIGYISRHFKILDEKDRMVLNKIVIYIAMPSTIFLQLLTNVTPSDLPEFMKLPVIIFISTSVCALLAYFVGKRLKLDNKSLGGFVLVSSIGNTGFLGYPVILGFYGESGLLRAIFCDMAAIFCSMLLGTYIGVKLSGAKKSILKEVFTFPPLFTALFTLILVLLHVKLSIFPEFFIKSLEYMSNATIPLIMLSLGLSLSPKAAKFGIFYGLLASIFRMVISPLIAFPISESILSNQLDKQVAIMQSAMPSAMMPLVYAVIYDLDVRLVASACFVSTVVSLLVLPVIYTAMQTM</sequence>
<dbReference type="GO" id="GO:0055085">
    <property type="term" value="P:transmembrane transport"/>
    <property type="evidence" value="ECO:0007669"/>
    <property type="project" value="InterPro"/>
</dbReference>
<keyword evidence="7 8" id="KW-0472">Membrane</keyword>
<feature type="transmembrane region" description="Helical" evidence="8">
    <location>
        <begin position="159"/>
        <end position="180"/>
    </location>
</feature>
<feature type="transmembrane region" description="Helical" evidence="8">
    <location>
        <begin position="33"/>
        <end position="52"/>
    </location>
</feature>
<feature type="transmembrane region" description="Helical" evidence="8">
    <location>
        <begin position="64"/>
        <end position="85"/>
    </location>
</feature>
<evidence type="ECO:0000256" key="7">
    <source>
        <dbReference type="ARBA" id="ARBA00023136"/>
    </source>
</evidence>
<dbReference type="InterPro" id="IPR038770">
    <property type="entry name" value="Na+/solute_symporter_sf"/>
</dbReference>
<evidence type="ECO:0000256" key="5">
    <source>
        <dbReference type="ARBA" id="ARBA00022692"/>
    </source>
</evidence>
<feature type="transmembrane region" description="Helical" evidence="8">
    <location>
        <begin position="281"/>
        <end position="304"/>
    </location>
</feature>
<evidence type="ECO:0000256" key="1">
    <source>
        <dbReference type="ARBA" id="ARBA00004651"/>
    </source>
</evidence>
<feature type="transmembrane region" description="Helical" evidence="8">
    <location>
        <begin position="255"/>
        <end position="274"/>
    </location>
</feature>
<dbReference type="Gene3D" id="1.20.1530.20">
    <property type="match status" value="1"/>
</dbReference>
<feature type="transmembrane region" description="Helical" evidence="8">
    <location>
        <begin position="125"/>
        <end position="147"/>
    </location>
</feature>
<feature type="transmembrane region" description="Helical" evidence="8">
    <location>
        <begin position="97"/>
        <end position="119"/>
    </location>
</feature>
<evidence type="ECO:0000313" key="9">
    <source>
        <dbReference type="EMBL" id="ABR65413.1"/>
    </source>
</evidence>
<keyword evidence="5 8" id="KW-0812">Transmembrane</keyword>
<dbReference type="KEGG" id="mmz:MmarC7_0344"/>
<accession>A6VG37</accession>
<keyword evidence="4" id="KW-1003">Cell membrane</keyword>
<keyword evidence="6 8" id="KW-1133">Transmembrane helix</keyword>
<dbReference type="Pfam" id="PF03547">
    <property type="entry name" value="Mem_trans"/>
    <property type="match status" value="2"/>
</dbReference>
<comment type="similarity">
    <text evidence="2">Belongs to the auxin efflux carrier (TC 2.A.69) family.</text>
</comment>
<feature type="transmembrane region" description="Helical" evidence="8">
    <location>
        <begin position="6"/>
        <end position="21"/>
    </location>
</feature>
<proteinExistence type="inferred from homology"/>
<organism evidence="9">
    <name type="scientific">Methanococcus maripaludis (strain C7 / ATCC BAA-1331)</name>
    <dbReference type="NCBI Taxonomy" id="426368"/>
    <lineage>
        <taxon>Archaea</taxon>
        <taxon>Methanobacteriati</taxon>
        <taxon>Methanobacteriota</taxon>
        <taxon>Methanomada group</taxon>
        <taxon>Methanococci</taxon>
        <taxon>Methanococcales</taxon>
        <taxon>Methanococcaceae</taxon>
        <taxon>Methanococcus</taxon>
    </lineage>
</organism>
<dbReference type="eggNOG" id="arCOG04756">
    <property type="taxonomic scope" value="Archaea"/>
</dbReference>
<dbReference type="HOGENOM" id="CLU_056175_5_2_2"/>
<evidence type="ECO:0000256" key="2">
    <source>
        <dbReference type="ARBA" id="ARBA00010145"/>
    </source>
</evidence>
<dbReference type="GO" id="GO:0005886">
    <property type="term" value="C:plasma membrane"/>
    <property type="evidence" value="ECO:0007669"/>
    <property type="project" value="UniProtKB-SubCell"/>
</dbReference>
<evidence type="ECO:0000256" key="4">
    <source>
        <dbReference type="ARBA" id="ARBA00022475"/>
    </source>
</evidence>
<dbReference type="AlphaFoldDB" id="A6VG37"/>
<dbReference type="InterPro" id="IPR004776">
    <property type="entry name" value="Mem_transp_PIN-like"/>
</dbReference>
<dbReference type="EMBL" id="CP000745">
    <property type="protein sequence ID" value="ABR65413.1"/>
    <property type="molecule type" value="Genomic_DNA"/>
</dbReference>
<feature type="transmembrane region" description="Helical" evidence="8">
    <location>
        <begin position="220"/>
        <end position="243"/>
    </location>
</feature>
<dbReference type="PANTHER" id="PTHR36838">
    <property type="entry name" value="AUXIN EFFLUX CARRIER FAMILY PROTEIN"/>
    <property type="match status" value="1"/>
</dbReference>
<feature type="transmembrane region" description="Helical" evidence="8">
    <location>
        <begin position="195"/>
        <end position="213"/>
    </location>
</feature>
<evidence type="ECO:0000256" key="6">
    <source>
        <dbReference type="ARBA" id="ARBA00022989"/>
    </source>
</evidence>
<protein>
    <submittedName>
        <fullName evidence="9">Auxin Efflux Carrier</fullName>
    </submittedName>
</protein>
<comment type="subcellular location">
    <subcellularLocation>
        <location evidence="1">Cell membrane</location>
        <topology evidence="1">Multi-pass membrane protein</topology>
    </subcellularLocation>
</comment>
<gene>
    <name evidence="9" type="ordered locus">MmarC7_0344</name>
</gene>
<dbReference type="PANTHER" id="PTHR36838:SF3">
    <property type="entry name" value="TRANSPORTER AUXIN EFFLUX CARRIER EC FAMILY"/>
    <property type="match status" value="1"/>
</dbReference>
<evidence type="ECO:0000256" key="3">
    <source>
        <dbReference type="ARBA" id="ARBA00022448"/>
    </source>
</evidence>
<dbReference type="OrthoDB" id="147743at2157"/>
<reference evidence="9" key="1">
    <citation type="submission" date="2007-06" db="EMBL/GenBank/DDBJ databases">
        <title>Complete sequence of Methanococcus maripaludis C7.</title>
        <authorList>
            <consortium name="US DOE Joint Genome Institute"/>
            <person name="Copeland A."/>
            <person name="Lucas S."/>
            <person name="Lapidus A."/>
            <person name="Barry K."/>
            <person name="Glavina del Rio T."/>
            <person name="Dalin E."/>
            <person name="Tice H."/>
            <person name="Pitluck S."/>
            <person name="Clum A."/>
            <person name="Schmutz J."/>
            <person name="Larimer F."/>
            <person name="Land M."/>
            <person name="Hauser L."/>
            <person name="Kyrpides N."/>
            <person name="Anderson I."/>
            <person name="Sieprawska-Lupa M."/>
            <person name="Whitman W.B."/>
            <person name="Richardson P."/>
        </authorList>
    </citation>
    <scope>NUCLEOTIDE SEQUENCE [LARGE SCALE GENOMIC DNA]</scope>
    <source>
        <strain evidence="9">C7</strain>
    </source>
</reference>